<gene>
    <name evidence="4" type="ORF">WJX81_000733</name>
</gene>
<accession>A0AAW1RM08</accession>
<dbReference type="AlphaFoldDB" id="A0AAW1RM08"/>
<feature type="transmembrane region" description="Helical" evidence="1">
    <location>
        <begin position="748"/>
        <end position="767"/>
    </location>
</feature>
<dbReference type="GO" id="GO:0010027">
    <property type="term" value="P:thylakoid membrane organization"/>
    <property type="evidence" value="ECO:0007669"/>
    <property type="project" value="TreeGrafter"/>
</dbReference>
<dbReference type="GO" id="GO:0009228">
    <property type="term" value="P:thiamine biosynthetic process"/>
    <property type="evidence" value="ECO:0007669"/>
    <property type="project" value="UniProtKB-KW"/>
</dbReference>
<dbReference type="InterPro" id="IPR022998">
    <property type="entry name" value="ThiamineP_synth_TenI"/>
</dbReference>
<feature type="domain" description="G" evidence="2">
    <location>
        <begin position="265"/>
        <end position="395"/>
    </location>
</feature>
<dbReference type="PANTHER" id="PTHR43681">
    <property type="entry name" value="TRANSMEMBRANE GTPASE FZO"/>
    <property type="match status" value="1"/>
</dbReference>
<dbReference type="InterPro" id="IPR051943">
    <property type="entry name" value="TRAFAC_Dynamin-like_GTPase"/>
</dbReference>
<feature type="transmembrane region" description="Helical" evidence="1">
    <location>
        <begin position="719"/>
        <end position="742"/>
    </location>
</feature>
<feature type="domain" description="Thiamine phosphate synthase/TenI" evidence="3">
    <location>
        <begin position="44"/>
        <end position="152"/>
    </location>
</feature>
<dbReference type="Gene3D" id="3.20.20.70">
    <property type="entry name" value="Aldolase class I"/>
    <property type="match status" value="1"/>
</dbReference>
<sequence length="849" mass="86895">MRSAISTQAAGAAARPARRQARVVLPACIVCVDASSVVAPGGGATEAVAAAVAGGATAVLLAGTGTTGGAELYEAACQLREVLRGRAVLLIEDRTDIVDAAEADGVVLSQRGVPTVVARRMMQSSGLVGRLVGSAEEAAAAASDGASLVILADEGGGLDADTIRSARALQPSSGSIPVVVAGGDAAAVHGGGADGVAVRFDQLAPAAAALSGRLADTPAAQVAAILEALGGEPAALALLQEVVPSMEETGLLSDALKQLDEPFLVVVVGEFNSGKSTVINALLGGNFLAEGILPTTNEISVLKFSGDGTARDVQDADGIFVLHLPSPLLADVNIVDTPGTNVILERQQRLTEEFVPRSDLVLFTMSADRPFTESEVRFLRYIRRWGKKVVFLLNKVDILATDGEVDEVAAFVVDNARRVLGVDAARVLAVSARSALGAKLAASGGGGFLAGLWDSAGSRGNGNAPPKPPPTIDPERLAADPRWRASRFAELERFMVDFLVGGAAGGESARLKLQTPLFVADALLDAAARQLAAELATAEQEAAAVRLVREQLATFRSEMARDGAAQGAQARRLITRAAQRAARLVDSTLQLSNADALSSYLFGAGKDARDRLPVGGRFEGEVVAGTAGQLRALVAEHSAWLRANCERQLSSYRSFVQQRATLFGLGVDGSSASEATALVAAASDAGALEAARPDSAAAAVARFEPRAAALLLEEEVREAVIGTAGAALGAGALGLVLTAVLPNILEDALAVALAAAVGYLALLNLPLRRAEAKGKVERVAANFAKDVEAKLEAELQAGLDACVGEVTAMVAPLGKATAAAVARLQDAEARCSALAEQLEGLKQRAAAVE</sequence>
<keyword evidence="1" id="KW-1133">Transmembrane helix</keyword>
<dbReference type="InterPro" id="IPR036206">
    <property type="entry name" value="ThiamineP_synth_sf"/>
</dbReference>
<keyword evidence="1" id="KW-0812">Transmembrane</keyword>
<dbReference type="InterPro" id="IPR013785">
    <property type="entry name" value="Aldolase_TIM"/>
</dbReference>
<dbReference type="GO" id="GO:0031969">
    <property type="term" value="C:chloroplast membrane"/>
    <property type="evidence" value="ECO:0007669"/>
    <property type="project" value="TreeGrafter"/>
</dbReference>
<dbReference type="Pfam" id="PF01926">
    <property type="entry name" value="MMR_HSR1"/>
    <property type="match status" value="1"/>
</dbReference>
<dbReference type="PANTHER" id="PTHR43681:SF1">
    <property type="entry name" value="SARCALUMENIN"/>
    <property type="match status" value="1"/>
</dbReference>
<proteinExistence type="predicted"/>
<evidence type="ECO:0008006" key="6">
    <source>
        <dbReference type="Google" id="ProtNLM"/>
    </source>
</evidence>
<dbReference type="Proteomes" id="UP001445335">
    <property type="component" value="Unassembled WGS sequence"/>
</dbReference>
<dbReference type="InterPro" id="IPR006073">
    <property type="entry name" value="GTP-bd"/>
</dbReference>
<keyword evidence="5" id="KW-1185">Reference proteome</keyword>
<dbReference type="SUPFAM" id="SSF52540">
    <property type="entry name" value="P-loop containing nucleoside triphosphate hydrolases"/>
    <property type="match status" value="1"/>
</dbReference>
<dbReference type="EMBL" id="JALJOU010000031">
    <property type="protein sequence ID" value="KAK9834814.1"/>
    <property type="molecule type" value="Genomic_DNA"/>
</dbReference>
<organism evidence="4 5">
    <name type="scientific">Elliptochloris bilobata</name>
    <dbReference type="NCBI Taxonomy" id="381761"/>
    <lineage>
        <taxon>Eukaryota</taxon>
        <taxon>Viridiplantae</taxon>
        <taxon>Chlorophyta</taxon>
        <taxon>core chlorophytes</taxon>
        <taxon>Trebouxiophyceae</taxon>
        <taxon>Trebouxiophyceae incertae sedis</taxon>
        <taxon>Elliptochloris clade</taxon>
        <taxon>Elliptochloris</taxon>
    </lineage>
</organism>
<dbReference type="Pfam" id="PF02581">
    <property type="entry name" value="TMP-TENI"/>
    <property type="match status" value="1"/>
</dbReference>
<dbReference type="GO" id="GO:0005525">
    <property type="term" value="F:GTP binding"/>
    <property type="evidence" value="ECO:0007669"/>
    <property type="project" value="InterPro"/>
</dbReference>
<dbReference type="CDD" id="cd09912">
    <property type="entry name" value="DLP_2"/>
    <property type="match status" value="1"/>
</dbReference>
<evidence type="ECO:0000256" key="1">
    <source>
        <dbReference type="SAM" id="Phobius"/>
    </source>
</evidence>
<keyword evidence="1" id="KW-0472">Membrane</keyword>
<evidence type="ECO:0000313" key="5">
    <source>
        <dbReference type="Proteomes" id="UP001445335"/>
    </source>
</evidence>
<dbReference type="InterPro" id="IPR027417">
    <property type="entry name" value="P-loop_NTPase"/>
</dbReference>
<evidence type="ECO:0000313" key="4">
    <source>
        <dbReference type="EMBL" id="KAK9834814.1"/>
    </source>
</evidence>
<dbReference type="SUPFAM" id="SSF51391">
    <property type="entry name" value="Thiamin phosphate synthase"/>
    <property type="match status" value="1"/>
</dbReference>
<protein>
    <recommendedName>
        <fullName evidence="6">G domain-containing protein</fullName>
    </recommendedName>
</protein>
<reference evidence="4 5" key="1">
    <citation type="journal article" date="2024" name="Nat. Commun.">
        <title>Phylogenomics reveals the evolutionary origins of lichenization in chlorophyte algae.</title>
        <authorList>
            <person name="Puginier C."/>
            <person name="Libourel C."/>
            <person name="Otte J."/>
            <person name="Skaloud P."/>
            <person name="Haon M."/>
            <person name="Grisel S."/>
            <person name="Petersen M."/>
            <person name="Berrin J.G."/>
            <person name="Delaux P.M."/>
            <person name="Dal Grande F."/>
            <person name="Keller J."/>
        </authorList>
    </citation>
    <scope>NUCLEOTIDE SEQUENCE [LARGE SCALE GENOMIC DNA]</scope>
    <source>
        <strain evidence="4 5">SAG 245.80</strain>
    </source>
</reference>
<dbReference type="Gene3D" id="3.40.50.300">
    <property type="entry name" value="P-loop containing nucleotide triphosphate hydrolases"/>
    <property type="match status" value="1"/>
</dbReference>
<evidence type="ECO:0000259" key="2">
    <source>
        <dbReference type="Pfam" id="PF01926"/>
    </source>
</evidence>
<name>A0AAW1RM08_9CHLO</name>
<comment type="caution">
    <text evidence="4">The sequence shown here is derived from an EMBL/GenBank/DDBJ whole genome shotgun (WGS) entry which is preliminary data.</text>
</comment>
<evidence type="ECO:0000259" key="3">
    <source>
        <dbReference type="Pfam" id="PF02581"/>
    </source>
</evidence>